<evidence type="ECO:0000313" key="15">
    <source>
        <dbReference type="Proteomes" id="UP000310200"/>
    </source>
</evidence>
<dbReference type="PANTHER" id="PTHR10971">
    <property type="entry name" value="MRNA EXPORT FACTOR AND BUB3"/>
    <property type="match status" value="1"/>
</dbReference>
<organism evidence="14 15">
    <name type="scientific">Temnothorax longispinosus</name>
    <dbReference type="NCBI Taxonomy" id="300112"/>
    <lineage>
        <taxon>Eukaryota</taxon>
        <taxon>Metazoa</taxon>
        <taxon>Ecdysozoa</taxon>
        <taxon>Arthropoda</taxon>
        <taxon>Hexapoda</taxon>
        <taxon>Insecta</taxon>
        <taxon>Pterygota</taxon>
        <taxon>Neoptera</taxon>
        <taxon>Endopterygota</taxon>
        <taxon>Hymenoptera</taxon>
        <taxon>Apocrita</taxon>
        <taxon>Aculeata</taxon>
        <taxon>Formicoidea</taxon>
        <taxon>Formicidae</taxon>
        <taxon>Myrmicinae</taxon>
        <taxon>Temnothorax</taxon>
    </lineage>
</organism>
<keyword evidence="5" id="KW-0963">Cytoplasm</keyword>
<evidence type="ECO:0000256" key="9">
    <source>
        <dbReference type="ARBA" id="ARBA00022776"/>
    </source>
</evidence>
<feature type="compositionally biased region" description="Low complexity" evidence="13">
    <location>
        <begin position="88"/>
        <end position="98"/>
    </location>
</feature>
<keyword evidence="11" id="KW-0131">Cell cycle</keyword>
<comment type="similarity">
    <text evidence="3">Belongs to the WD repeat rae1 family.</text>
</comment>
<evidence type="ECO:0000256" key="5">
    <source>
        <dbReference type="ARBA" id="ARBA00022490"/>
    </source>
</evidence>
<evidence type="ECO:0000256" key="6">
    <source>
        <dbReference type="ARBA" id="ARBA00022574"/>
    </source>
</evidence>
<keyword evidence="9" id="KW-0498">Mitosis</keyword>
<dbReference type="PRINTS" id="PR00320">
    <property type="entry name" value="GPROTEINBRPT"/>
</dbReference>
<evidence type="ECO:0000256" key="8">
    <source>
        <dbReference type="ARBA" id="ARBA00022737"/>
    </source>
</evidence>
<dbReference type="GO" id="GO:0051301">
    <property type="term" value="P:cell division"/>
    <property type="evidence" value="ECO:0007669"/>
    <property type="project" value="UniProtKB-KW"/>
</dbReference>
<evidence type="ECO:0000256" key="1">
    <source>
        <dbReference type="ARBA" id="ARBA00004123"/>
    </source>
</evidence>
<dbReference type="GO" id="GO:0005737">
    <property type="term" value="C:cytoplasm"/>
    <property type="evidence" value="ECO:0007669"/>
    <property type="project" value="UniProtKB-SubCell"/>
</dbReference>
<dbReference type="InterPro" id="IPR001680">
    <property type="entry name" value="WD40_rpt"/>
</dbReference>
<dbReference type="EMBL" id="QBLH01002806">
    <property type="protein sequence ID" value="TGZ46820.1"/>
    <property type="molecule type" value="Genomic_DNA"/>
</dbReference>
<dbReference type="Proteomes" id="UP000310200">
    <property type="component" value="Unassembled WGS sequence"/>
</dbReference>
<dbReference type="InterPro" id="IPR015943">
    <property type="entry name" value="WD40/YVTN_repeat-like_dom_sf"/>
</dbReference>
<dbReference type="PROSITE" id="PS50082">
    <property type="entry name" value="WD_REPEATS_2"/>
    <property type="match status" value="3"/>
</dbReference>
<feature type="repeat" description="WD" evidence="12">
    <location>
        <begin position="204"/>
        <end position="247"/>
    </location>
</feature>
<feature type="repeat" description="WD" evidence="12">
    <location>
        <begin position="163"/>
        <end position="204"/>
    </location>
</feature>
<dbReference type="GO" id="GO:0005635">
    <property type="term" value="C:nuclear envelope"/>
    <property type="evidence" value="ECO:0007669"/>
    <property type="project" value="UniProtKB-ARBA"/>
</dbReference>
<accession>A0A4S2KCN2</accession>
<dbReference type="InterPro" id="IPR020472">
    <property type="entry name" value="WD40_PAC1"/>
</dbReference>
<dbReference type="InterPro" id="IPR019775">
    <property type="entry name" value="WD40_repeat_CS"/>
</dbReference>
<evidence type="ECO:0000256" key="4">
    <source>
        <dbReference type="ARBA" id="ARBA00022448"/>
    </source>
</evidence>
<evidence type="ECO:0000256" key="3">
    <source>
        <dbReference type="ARBA" id="ARBA00007830"/>
    </source>
</evidence>
<dbReference type="PROSITE" id="PS00678">
    <property type="entry name" value="WD_REPEATS_1"/>
    <property type="match status" value="1"/>
</dbReference>
<evidence type="ECO:0000256" key="7">
    <source>
        <dbReference type="ARBA" id="ARBA00022618"/>
    </source>
</evidence>
<name>A0A4S2KCN2_9HYME</name>
<evidence type="ECO:0000256" key="13">
    <source>
        <dbReference type="SAM" id="MobiDB-lite"/>
    </source>
</evidence>
<dbReference type="InterPro" id="IPR036322">
    <property type="entry name" value="WD40_repeat_dom_sf"/>
</dbReference>
<gene>
    <name evidence="14" type="ORF">DBV15_02612</name>
</gene>
<dbReference type="Gene3D" id="2.130.10.10">
    <property type="entry name" value="YVTN repeat-like/Quinoprotein amine dehydrogenase"/>
    <property type="match status" value="1"/>
</dbReference>
<evidence type="ECO:0000256" key="2">
    <source>
        <dbReference type="ARBA" id="ARBA00004496"/>
    </source>
</evidence>
<protein>
    <submittedName>
        <fullName evidence="14">mRNA export factor</fullName>
    </submittedName>
</protein>
<keyword evidence="7" id="KW-0132">Cell division</keyword>
<dbReference type="SUPFAM" id="SSF50978">
    <property type="entry name" value="WD40 repeat-like"/>
    <property type="match status" value="1"/>
</dbReference>
<dbReference type="FunFam" id="2.130.10.10:FF:000084">
    <property type="entry name" value="mRNA export factor"/>
    <property type="match status" value="1"/>
</dbReference>
<keyword evidence="15" id="KW-1185">Reference proteome</keyword>
<evidence type="ECO:0000256" key="12">
    <source>
        <dbReference type="PROSITE-ProRule" id="PRU00221"/>
    </source>
</evidence>
<comment type="caution">
    <text evidence="14">The sequence shown here is derived from an EMBL/GenBank/DDBJ whole genome shotgun (WGS) entry which is preliminary data.</text>
</comment>
<dbReference type="Pfam" id="PF00400">
    <property type="entry name" value="WD40"/>
    <property type="match status" value="4"/>
</dbReference>
<keyword evidence="4" id="KW-0813">Transport</keyword>
<dbReference type="AlphaFoldDB" id="A0A4S2KCN2"/>
<feature type="repeat" description="WD" evidence="12">
    <location>
        <begin position="116"/>
        <end position="160"/>
    </location>
</feature>
<evidence type="ECO:0000256" key="10">
    <source>
        <dbReference type="ARBA" id="ARBA00023242"/>
    </source>
</evidence>
<dbReference type="STRING" id="300112.A0A4S2KCN2"/>
<evidence type="ECO:0000256" key="11">
    <source>
        <dbReference type="ARBA" id="ARBA00023306"/>
    </source>
</evidence>
<dbReference type="SMART" id="SM00320">
    <property type="entry name" value="WD40"/>
    <property type="match status" value="4"/>
</dbReference>
<feature type="region of interest" description="Disordered" evidence="13">
    <location>
        <begin position="78"/>
        <end position="112"/>
    </location>
</feature>
<keyword evidence="6 12" id="KW-0853">WD repeat</keyword>
<keyword evidence="8" id="KW-0677">Repeat</keyword>
<proteinExistence type="inferred from homology"/>
<comment type="subcellular location">
    <subcellularLocation>
        <location evidence="2">Cytoplasm</location>
    </subcellularLocation>
    <subcellularLocation>
        <location evidence="1">Nucleus</location>
    </subcellularLocation>
</comment>
<feature type="non-terminal residue" evidence="14">
    <location>
        <position position="1"/>
    </location>
</feature>
<evidence type="ECO:0000313" key="14">
    <source>
        <dbReference type="EMBL" id="TGZ46820.1"/>
    </source>
</evidence>
<feature type="compositionally biased region" description="Polar residues" evidence="13">
    <location>
        <begin position="99"/>
        <end position="110"/>
    </location>
</feature>
<reference evidence="14 15" key="1">
    <citation type="journal article" date="2019" name="Philos. Trans. R. Soc. Lond., B, Biol. Sci.">
        <title>Ant behaviour and brain gene expression of defending hosts depend on the ecological success of the intruding social parasite.</title>
        <authorList>
            <person name="Kaur R."/>
            <person name="Stoldt M."/>
            <person name="Jongepier E."/>
            <person name="Feldmeyer B."/>
            <person name="Menzel F."/>
            <person name="Bornberg-Bauer E."/>
            <person name="Foitzik S."/>
        </authorList>
    </citation>
    <scope>NUCLEOTIDE SEQUENCE [LARGE SCALE GENOMIC DNA]</scope>
    <source>
        <tissue evidence="14">Whole body</tissue>
    </source>
</reference>
<keyword evidence="10" id="KW-0539">Nucleus</keyword>
<sequence>PSTFLVVLRRVREAENYSERCRPFILIEFINPRAPSLKRSLRTAPYCFRISFSISFRIDSGVDDVEIPRSRLRDVNCQRNRERRARSSRSSMFNQSNSLRTATSNTSNPMQDFEVVSPPDDSVSSLAFSPASIPQNFLVAGSWDCNVRCWEVEQSGKTVPKSMQSMAAPVLDVCWSDDGTKVFMAGCDKTAKCWDLATNQSVQVAAHDAPIRTCHWIKASTYSCLMTGSWDKTLRFWDLRSPKPAMTINLPERCYCSDVDYPMAVVGTAGRGLIVYQLEGSPREYKPVELSLKYQYRCVAIFRDKKKVPTGFAIGSTEGRVAIHHLNLSTKENFTFKCHRTNGTPNGYQDIYAVNDIAFHPVHGTVATVGGDGTFGFWDKDARTKLKSSETMEQPITRCCFNHNGQIFAYAVSYDWSKGHEYYNPAKKNQIFLRPCYDELKPKATP</sequence>